<sequence length="54" mass="6470">MQNQKMMAFSKSFTLETIIHQGFVILWKCQLFLDELEKYDKQAKAMRRDDRLGS</sequence>
<dbReference type="OrthoDB" id="9965365at2"/>
<evidence type="ECO:0000313" key="2">
    <source>
        <dbReference type="Proteomes" id="UP000011134"/>
    </source>
</evidence>
<keyword evidence="2" id="KW-1185">Reference proteome</keyword>
<dbReference type="PATRIC" id="fig|1056511.3.peg.4356"/>
<protein>
    <submittedName>
        <fullName evidence="1">Uncharacterized protein</fullName>
    </submittedName>
</protein>
<dbReference type="AlphaFoldDB" id="L8J6H0"/>
<reference evidence="1 2" key="1">
    <citation type="submission" date="2012-12" db="EMBL/GenBank/DDBJ databases">
        <title>Genome Assembly of Photobacterium sp. AK15.</title>
        <authorList>
            <person name="Khatri I."/>
            <person name="Vaidya B."/>
            <person name="Srinivas T.N.R."/>
            <person name="Subramanian S."/>
            <person name="Pinnaka A."/>
        </authorList>
    </citation>
    <scope>NUCLEOTIDE SEQUENCE [LARGE SCALE GENOMIC DNA]</scope>
    <source>
        <strain evidence="1 2">AK15</strain>
    </source>
</reference>
<gene>
    <name evidence="1" type="ORF">C942_03432</name>
</gene>
<name>L8J6H0_9GAMM</name>
<accession>L8J6H0</accession>
<proteinExistence type="predicted"/>
<dbReference type="RefSeq" id="WP_007470154.1">
    <property type="nucleotide sequence ID" value="NZ_AMZO01000036.1"/>
</dbReference>
<organism evidence="1 2">
    <name type="scientific">Photobacterium marinum</name>
    <dbReference type="NCBI Taxonomy" id="1056511"/>
    <lineage>
        <taxon>Bacteria</taxon>
        <taxon>Pseudomonadati</taxon>
        <taxon>Pseudomonadota</taxon>
        <taxon>Gammaproteobacteria</taxon>
        <taxon>Vibrionales</taxon>
        <taxon>Vibrionaceae</taxon>
        <taxon>Photobacterium</taxon>
    </lineage>
</organism>
<dbReference type="Proteomes" id="UP000011134">
    <property type="component" value="Unassembled WGS sequence"/>
</dbReference>
<comment type="caution">
    <text evidence="1">The sequence shown here is derived from an EMBL/GenBank/DDBJ whole genome shotgun (WGS) entry which is preliminary data.</text>
</comment>
<evidence type="ECO:0000313" key="1">
    <source>
        <dbReference type="EMBL" id="ELR63763.1"/>
    </source>
</evidence>
<dbReference type="EMBL" id="AMZO01000036">
    <property type="protein sequence ID" value="ELR63763.1"/>
    <property type="molecule type" value="Genomic_DNA"/>
</dbReference>